<evidence type="ECO:0000313" key="4">
    <source>
        <dbReference type="Proteomes" id="UP001214131"/>
    </source>
</evidence>
<evidence type="ECO:0000259" key="2">
    <source>
        <dbReference type="PROSITE" id="PS51898"/>
    </source>
</evidence>
<dbReference type="PANTHER" id="PTHR30349">
    <property type="entry name" value="PHAGE INTEGRASE-RELATED"/>
    <property type="match status" value="1"/>
</dbReference>
<reference evidence="3 4" key="1">
    <citation type="submission" date="2023-02" db="EMBL/GenBank/DDBJ databases">
        <title>Comparative genomics and fermentation flavor characterization of five lactic acid bacteria reveal flavor biosynthesis metabolic pathways in fermented muskmelon puree.</title>
        <authorList>
            <person name="Yuan L."/>
            <person name="Li M."/>
            <person name="Xu X."/>
            <person name="Lao F."/>
            <person name="Wu J."/>
        </authorList>
    </citation>
    <scope>NUCLEOTIDE SEQUENCE [LARGE SCALE GENOMIC DNA]</scope>
    <source>
        <strain evidence="3 4">Ca-4</strain>
    </source>
</reference>
<dbReference type="InterPro" id="IPR013762">
    <property type="entry name" value="Integrase-like_cat_sf"/>
</dbReference>
<sequence length="205" mass="23892">MKNTTTGYKAHIEIVKPIKDSRVLQQVQETLLMSPKVGRRNYTIFQVGKVTLLRVSDVLNLKLTDVFKSDGSIKHNAYIVDRKTGKRNTLYLRPLEEILHEYWQWLEEKKIYSRWLFPSIRDVSNPITEKAFYKVMAKAGDMLNINYLGTHTMRKTGAFRVYEQSEHNIGLVMSLLNHSREATTLAYLGLDQDMRERVLDHVDFG</sequence>
<dbReference type="PROSITE" id="PS51898">
    <property type="entry name" value="TYR_RECOMBINASE"/>
    <property type="match status" value="1"/>
</dbReference>
<evidence type="ECO:0000313" key="3">
    <source>
        <dbReference type="EMBL" id="WEA57808.1"/>
    </source>
</evidence>
<name>A0ABD7X7P5_PEDPE</name>
<dbReference type="SUPFAM" id="SSF56349">
    <property type="entry name" value="DNA breaking-rejoining enzymes"/>
    <property type="match status" value="1"/>
</dbReference>
<evidence type="ECO:0000256" key="1">
    <source>
        <dbReference type="ARBA" id="ARBA00023172"/>
    </source>
</evidence>
<dbReference type="Proteomes" id="UP001214131">
    <property type="component" value="Chromosome"/>
</dbReference>
<dbReference type="InterPro" id="IPR050090">
    <property type="entry name" value="Tyrosine_recombinase_XerCD"/>
</dbReference>
<organism evidence="3 4">
    <name type="scientific">Pediococcus pentosaceus</name>
    <dbReference type="NCBI Taxonomy" id="1255"/>
    <lineage>
        <taxon>Bacteria</taxon>
        <taxon>Bacillati</taxon>
        <taxon>Bacillota</taxon>
        <taxon>Bacilli</taxon>
        <taxon>Lactobacillales</taxon>
        <taxon>Lactobacillaceae</taxon>
        <taxon>Pediococcus</taxon>
    </lineage>
</organism>
<gene>
    <name evidence="3" type="ORF">PWB86_02795</name>
</gene>
<dbReference type="EMBL" id="CP118739">
    <property type="protein sequence ID" value="WEA57808.1"/>
    <property type="molecule type" value="Genomic_DNA"/>
</dbReference>
<dbReference type="InterPro" id="IPR011010">
    <property type="entry name" value="DNA_brk_join_enz"/>
</dbReference>
<dbReference type="Gene3D" id="1.10.443.10">
    <property type="entry name" value="Intergrase catalytic core"/>
    <property type="match status" value="1"/>
</dbReference>
<dbReference type="RefSeq" id="WP_115154606.1">
    <property type="nucleotide sequence ID" value="NZ_CAKMAM010000003.1"/>
</dbReference>
<dbReference type="AlphaFoldDB" id="A0ABD7X7P5"/>
<dbReference type="Pfam" id="PF00589">
    <property type="entry name" value="Phage_integrase"/>
    <property type="match status" value="1"/>
</dbReference>
<proteinExistence type="predicted"/>
<dbReference type="PANTHER" id="PTHR30349:SF82">
    <property type="entry name" value="INTEGRASE_RECOMBINASE YOEC-RELATED"/>
    <property type="match status" value="1"/>
</dbReference>
<keyword evidence="1" id="KW-0233">DNA recombination</keyword>
<accession>A0ABD7X7P5</accession>
<dbReference type="InterPro" id="IPR002104">
    <property type="entry name" value="Integrase_catalytic"/>
</dbReference>
<dbReference type="GO" id="GO:0006310">
    <property type="term" value="P:DNA recombination"/>
    <property type="evidence" value="ECO:0007669"/>
    <property type="project" value="UniProtKB-KW"/>
</dbReference>
<feature type="domain" description="Tyr recombinase" evidence="2">
    <location>
        <begin position="13"/>
        <end position="200"/>
    </location>
</feature>
<protein>
    <submittedName>
        <fullName evidence="3">Tyrosine-type recombinase/integrase</fullName>
    </submittedName>
</protein>